<keyword evidence="1" id="KW-0732">Signal</keyword>
<protein>
    <recommendedName>
        <fullName evidence="3">Transmembrane protein</fullName>
    </recommendedName>
</protein>
<accession>A0A396HNF1</accession>
<proteinExistence type="predicted"/>
<name>A0A396HNF1_MEDTR</name>
<dbReference type="AlphaFoldDB" id="A0A396HNF1"/>
<gene>
    <name evidence="2" type="ORF">MtrunA17_Chr5g0411891</name>
</gene>
<sequence length="81" mass="9253">MFSNKNLCLVLVVFLTKLMLSSRKLVLVVLDEQSSFLISRIRVGQSKLVELHQMSRIQKQIIIKSLILNEVKLLVNQVAFG</sequence>
<evidence type="ECO:0000313" key="2">
    <source>
        <dbReference type="EMBL" id="RHN54900.1"/>
    </source>
</evidence>
<evidence type="ECO:0008006" key="3">
    <source>
        <dbReference type="Google" id="ProtNLM"/>
    </source>
</evidence>
<evidence type="ECO:0000256" key="1">
    <source>
        <dbReference type="SAM" id="SignalP"/>
    </source>
</evidence>
<feature type="chain" id="PRO_5017270993" description="Transmembrane protein" evidence="1">
    <location>
        <begin position="24"/>
        <end position="81"/>
    </location>
</feature>
<comment type="caution">
    <text evidence="2">The sequence shown here is derived from an EMBL/GenBank/DDBJ whole genome shotgun (WGS) entry which is preliminary data.</text>
</comment>
<dbReference type="EMBL" id="PSQE01000005">
    <property type="protein sequence ID" value="RHN54900.1"/>
    <property type="molecule type" value="Genomic_DNA"/>
</dbReference>
<organism evidence="2">
    <name type="scientific">Medicago truncatula</name>
    <name type="common">Barrel medic</name>
    <name type="synonym">Medicago tribuloides</name>
    <dbReference type="NCBI Taxonomy" id="3880"/>
    <lineage>
        <taxon>Eukaryota</taxon>
        <taxon>Viridiplantae</taxon>
        <taxon>Streptophyta</taxon>
        <taxon>Embryophyta</taxon>
        <taxon>Tracheophyta</taxon>
        <taxon>Spermatophyta</taxon>
        <taxon>Magnoliopsida</taxon>
        <taxon>eudicotyledons</taxon>
        <taxon>Gunneridae</taxon>
        <taxon>Pentapetalae</taxon>
        <taxon>rosids</taxon>
        <taxon>fabids</taxon>
        <taxon>Fabales</taxon>
        <taxon>Fabaceae</taxon>
        <taxon>Papilionoideae</taxon>
        <taxon>50 kb inversion clade</taxon>
        <taxon>NPAAA clade</taxon>
        <taxon>Hologalegina</taxon>
        <taxon>IRL clade</taxon>
        <taxon>Trifolieae</taxon>
        <taxon>Medicago</taxon>
    </lineage>
</organism>
<dbReference type="Proteomes" id="UP000265566">
    <property type="component" value="Chromosome 5"/>
</dbReference>
<reference evidence="2" key="1">
    <citation type="journal article" date="2018" name="Nat. Plants">
        <title>Whole-genome landscape of Medicago truncatula symbiotic genes.</title>
        <authorList>
            <person name="Pecrix Y."/>
            <person name="Gamas P."/>
            <person name="Carrere S."/>
        </authorList>
    </citation>
    <scope>NUCLEOTIDE SEQUENCE</scope>
    <source>
        <tissue evidence="2">Leaves</tissue>
    </source>
</reference>
<dbReference type="Gramene" id="rna29998">
    <property type="protein sequence ID" value="RHN54900.1"/>
    <property type="gene ID" value="gene29998"/>
</dbReference>
<feature type="signal peptide" evidence="1">
    <location>
        <begin position="1"/>
        <end position="23"/>
    </location>
</feature>